<organism evidence="3 4">
    <name type="scientific">Pasteurella oralis</name>
    <dbReference type="NCBI Taxonomy" id="1071947"/>
    <lineage>
        <taxon>Bacteria</taxon>
        <taxon>Pseudomonadati</taxon>
        <taxon>Pseudomonadota</taxon>
        <taxon>Gammaproteobacteria</taxon>
        <taxon>Pasteurellales</taxon>
        <taxon>Pasteurellaceae</taxon>
        <taxon>Pasteurella</taxon>
    </lineage>
</organism>
<keyword evidence="3" id="KW-0808">Transferase</keyword>
<dbReference type="EC" id="2.4.-.-" evidence="3"/>
<keyword evidence="4" id="KW-1185">Reference proteome</keyword>
<keyword evidence="3" id="KW-0328">Glycosyltransferase</keyword>
<dbReference type="InterPro" id="IPR001296">
    <property type="entry name" value="Glyco_trans_1"/>
</dbReference>
<feature type="domain" description="Glycosyl transferase family 1" evidence="1">
    <location>
        <begin position="220"/>
        <end position="381"/>
    </location>
</feature>
<dbReference type="Pfam" id="PF00534">
    <property type="entry name" value="Glycos_transf_1"/>
    <property type="match status" value="1"/>
</dbReference>
<dbReference type="Proteomes" id="UP001597420">
    <property type="component" value="Unassembled WGS sequence"/>
</dbReference>
<reference evidence="4" key="1">
    <citation type="journal article" date="2019" name="Int. J. Syst. Evol. Microbiol.">
        <title>The Global Catalogue of Microorganisms (GCM) 10K type strain sequencing project: providing services to taxonomists for standard genome sequencing and annotation.</title>
        <authorList>
            <consortium name="The Broad Institute Genomics Platform"/>
            <consortium name="The Broad Institute Genome Sequencing Center for Infectious Disease"/>
            <person name="Wu L."/>
            <person name="Ma J."/>
        </authorList>
    </citation>
    <scope>NUCLEOTIDE SEQUENCE [LARGE SCALE GENOMIC DNA]</scope>
    <source>
        <strain evidence="4">CCM 7950</strain>
    </source>
</reference>
<feature type="domain" description="Glycosyltransferase subfamily 4-like N-terminal" evidence="2">
    <location>
        <begin position="106"/>
        <end position="210"/>
    </location>
</feature>
<dbReference type="Gene3D" id="3.40.50.2000">
    <property type="entry name" value="Glycogen Phosphorylase B"/>
    <property type="match status" value="2"/>
</dbReference>
<dbReference type="RefSeq" id="WP_379097678.1">
    <property type="nucleotide sequence ID" value="NZ_JBHUFP010000009.1"/>
</dbReference>
<dbReference type="GO" id="GO:0016757">
    <property type="term" value="F:glycosyltransferase activity"/>
    <property type="evidence" value="ECO:0007669"/>
    <property type="project" value="UniProtKB-KW"/>
</dbReference>
<accession>A0ABW4NTV6</accession>
<dbReference type="InterPro" id="IPR028098">
    <property type="entry name" value="Glyco_trans_4-like_N"/>
</dbReference>
<dbReference type="CDD" id="cd03801">
    <property type="entry name" value="GT4_PimA-like"/>
    <property type="match status" value="1"/>
</dbReference>
<sequence length="407" mass="45159">MNTMTLSELKPMYIGYVLKRYPRFSETFVVNEILAHERAGTKIDIFALGPVMETHFQDGISQVRAPVTRLVDKQRNTETLWGIMTQGFSQLSDFAIKLESAKGTIHEIAQSILLALEIKKRGIQHLHAHFGTQATTVARQAAIFADITYTFTAHAKDIYYQYEQSTELGQKMHDASATVTVSDYNLTYLREKYGSDAASAVRIYNGMDLSKFPYQSFHSPNRQILAVGRLVPKKGFSVLLDALAILKQRNIDMQCTLVGDGTLREQLQAQIDALNISDIVQMVGPMPQPEIIKFMRSANMMIAPSVISEDGDRDGLPTVLLESMALGTPVISTHVAGIPELVQDGITGLCVQPNDPTALADAIQCLLADVELCKTLSYQARALIEREYDEDKNVALLQALFRTAIDN</sequence>
<dbReference type="PANTHER" id="PTHR12526">
    <property type="entry name" value="GLYCOSYLTRANSFERASE"/>
    <property type="match status" value="1"/>
</dbReference>
<gene>
    <name evidence="3" type="ORF">ACFSAV_06660</name>
</gene>
<dbReference type="EMBL" id="JBHUFP010000009">
    <property type="protein sequence ID" value="MFD1806048.1"/>
    <property type="molecule type" value="Genomic_DNA"/>
</dbReference>
<dbReference type="SUPFAM" id="SSF53756">
    <property type="entry name" value="UDP-Glycosyltransferase/glycogen phosphorylase"/>
    <property type="match status" value="1"/>
</dbReference>
<name>A0ABW4NTV6_9PAST</name>
<dbReference type="PANTHER" id="PTHR12526:SF636">
    <property type="entry name" value="BLL3647 PROTEIN"/>
    <property type="match status" value="1"/>
</dbReference>
<evidence type="ECO:0000259" key="1">
    <source>
        <dbReference type="Pfam" id="PF00534"/>
    </source>
</evidence>
<evidence type="ECO:0000313" key="4">
    <source>
        <dbReference type="Proteomes" id="UP001597420"/>
    </source>
</evidence>
<protein>
    <submittedName>
        <fullName evidence="3">Glycosyltransferase family 4 protein</fullName>
        <ecNumber evidence="3">2.4.-.-</ecNumber>
    </submittedName>
</protein>
<evidence type="ECO:0000313" key="3">
    <source>
        <dbReference type="EMBL" id="MFD1806048.1"/>
    </source>
</evidence>
<dbReference type="Pfam" id="PF13439">
    <property type="entry name" value="Glyco_transf_4"/>
    <property type="match status" value="1"/>
</dbReference>
<evidence type="ECO:0000259" key="2">
    <source>
        <dbReference type="Pfam" id="PF13439"/>
    </source>
</evidence>
<proteinExistence type="predicted"/>
<comment type="caution">
    <text evidence="3">The sequence shown here is derived from an EMBL/GenBank/DDBJ whole genome shotgun (WGS) entry which is preliminary data.</text>
</comment>